<dbReference type="InterPro" id="IPR038765">
    <property type="entry name" value="Papain-like_cys_pep_sf"/>
</dbReference>
<dbReference type="Gene3D" id="3.90.70.50">
    <property type="entry name" value="Peptidase C10, streptopain"/>
    <property type="match status" value="2"/>
</dbReference>
<dbReference type="OrthoDB" id="2235251at2"/>
<reference evidence="7 8" key="1">
    <citation type="submission" date="2019-05" db="EMBL/GenBank/DDBJ databases">
        <authorList>
            <person name="Qu J.-H."/>
        </authorList>
    </citation>
    <scope>NUCLEOTIDE SEQUENCE [LARGE SCALE GENOMIC DNA]</scope>
    <source>
        <strain evidence="7 8">T17</strain>
    </source>
</reference>
<dbReference type="InterPro" id="IPR000200">
    <property type="entry name" value="Peptidase_C10"/>
</dbReference>
<dbReference type="GO" id="GO:0006508">
    <property type="term" value="P:proteolysis"/>
    <property type="evidence" value="ECO:0007669"/>
    <property type="project" value="UniProtKB-KW"/>
</dbReference>
<evidence type="ECO:0000256" key="4">
    <source>
        <dbReference type="ARBA" id="ARBA00022801"/>
    </source>
</evidence>
<dbReference type="RefSeq" id="WP_138365131.1">
    <property type="nucleotide sequence ID" value="NZ_VCEJ01000002.1"/>
</dbReference>
<evidence type="ECO:0000256" key="2">
    <source>
        <dbReference type="ARBA" id="ARBA00022670"/>
    </source>
</evidence>
<evidence type="ECO:0000259" key="6">
    <source>
        <dbReference type="Pfam" id="PF13734"/>
    </source>
</evidence>
<dbReference type="InterPro" id="IPR044934">
    <property type="entry name" value="Streptopain_sf"/>
</dbReference>
<keyword evidence="5" id="KW-0788">Thiol protease</keyword>
<name>A0A5R9L681_9BACT</name>
<proteinExistence type="inferred from homology"/>
<dbReference type="InterPro" id="IPR025896">
    <property type="entry name" value="Spi_Prtas-inh"/>
</dbReference>
<dbReference type="SUPFAM" id="SSF54001">
    <property type="entry name" value="Cysteine proteinases"/>
    <property type="match status" value="1"/>
</dbReference>
<gene>
    <name evidence="7" type="ORF">FEN17_10145</name>
</gene>
<comment type="caution">
    <text evidence="7">The sequence shown here is derived from an EMBL/GenBank/DDBJ whole genome shotgun (WGS) entry which is preliminary data.</text>
</comment>
<evidence type="ECO:0000256" key="3">
    <source>
        <dbReference type="ARBA" id="ARBA00022729"/>
    </source>
</evidence>
<keyword evidence="2" id="KW-0645">Protease</keyword>
<evidence type="ECO:0000313" key="7">
    <source>
        <dbReference type="EMBL" id="TLV03921.1"/>
    </source>
</evidence>
<evidence type="ECO:0000313" key="8">
    <source>
        <dbReference type="Proteomes" id="UP000306402"/>
    </source>
</evidence>
<evidence type="ECO:0000256" key="1">
    <source>
        <dbReference type="ARBA" id="ARBA00009693"/>
    </source>
</evidence>
<feature type="domain" description="Spi protease inhibitor" evidence="6">
    <location>
        <begin position="41"/>
        <end position="152"/>
    </location>
</feature>
<protein>
    <recommendedName>
        <fullName evidence="6">Spi protease inhibitor domain-containing protein</fullName>
    </recommendedName>
</protein>
<keyword evidence="4" id="KW-0378">Hydrolase</keyword>
<dbReference type="Pfam" id="PF13734">
    <property type="entry name" value="Inhibitor_I69"/>
    <property type="match status" value="1"/>
</dbReference>
<organism evidence="7 8">
    <name type="scientific">Dyadobacter luticola</name>
    <dbReference type="NCBI Taxonomy" id="1979387"/>
    <lineage>
        <taxon>Bacteria</taxon>
        <taxon>Pseudomonadati</taxon>
        <taxon>Bacteroidota</taxon>
        <taxon>Cytophagia</taxon>
        <taxon>Cytophagales</taxon>
        <taxon>Spirosomataceae</taxon>
        <taxon>Dyadobacter</taxon>
    </lineage>
</organism>
<dbReference type="Proteomes" id="UP000306402">
    <property type="component" value="Unassembled WGS sequence"/>
</dbReference>
<dbReference type="EMBL" id="VCEJ01000002">
    <property type="protein sequence ID" value="TLV03921.1"/>
    <property type="molecule type" value="Genomic_DNA"/>
</dbReference>
<evidence type="ECO:0000256" key="5">
    <source>
        <dbReference type="ARBA" id="ARBA00022807"/>
    </source>
</evidence>
<dbReference type="GO" id="GO:0008234">
    <property type="term" value="F:cysteine-type peptidase activity"/>
    <property type="evidence" value="ECO:0007669"/>
    <property type="project" value="UniProtKB-KW"/>
</dbReference>
<comment type="similarity">
    <text evidence="1">Belongs to the peptidase C10 family.</text>
</comment>
<accession>A0A5R9L681</accession>
<dbReference type="AlphaFoldDB" id="A0A5R9L681"/>
<keyword evidence="3" id="KW-0732">Signal</keyword>
<keyword evidence="8" id="KW-1185">Reference proteome</keyword>
<dbReference type="Pfam" id="PF01640">
    <property type="entry name" value="Peptidase_C10"/>
    <property type="match status" value="1"/>
</dbReference>
<sequence length="445" mass="49403">MKILKSLPSTFLCVMIFLTFIQCQDQPVKNESISKPDDYLIESSQAQYVARSFLAITEANSGIRNGRTSAVQGSLKEIIETKTIYDRNGNPAMYLISFGKRIGGNEVLKDGFVIVAADKRIRPILAKSDSGYFDLETDNPGIKIWLEYVTSAIADAKRNQPKPSGGADILWDQYLLDKNDGLINGRTEDCTDPPCPGDPCPQDYFYQSAILTTTDWHQFGPYNMFCPTSNNASCGACKISSAGCGAVAAAQVMNVYHKPATYTIAPAGPVNYVYPLQNSFANVCTSANVRAREIAALIRAAGMWENMHYAFNKCNSYCLREDIKNAFASAGYSNAGKRVSWLSNYATVNSELTGGHPVIMDATTKFLGFGDWHIWVIDGYQNYITYHKSDPQNPMSSCLGTEYAYYHMNWGWNGIVDDTWYGMNNFTVDGVKYDFDMNVTLGMRP</sequence>